<reference evidence="11 12" key="1">
    <citation type="submission" date="2024-08" db="EMBL/GenBank/DDBJ databases">
        <authorList>
            <person name="Cucini C."/>
            <person name="Frati F."/>
        </authorList>
    </citation>
    <scope>NUCLEOTIDE SEQUENCE [LARGE SCALE GENOMIC DNA]</scope>
</reference>
<evidence type="ECO:0000256" key="4">
    <source>
        <dbReference type="ARBA" id="ARBA00022692"/>
    </source>
</evidence>
<evidence type="ECO:0000256" key="8">
    <source>
        <dbReference type="ARBA" id="ARBA00023180"/>
    </source>
</evidence>
<keyword evidence="6 9" id="KW-0472">Membrane</keyword>
<evidence type="ECO:0000256" key="5">
    <source>
        <dbReference type="ARBA" id="ARBA00022989"/>
    </source>
</evidence>
<feature type="domain" description="Ionotropic glutamate receptor C-terminal" evidence="10">
    <location>
        <begin position="213"/>
        <end position="492"/>
    </location>
</feature>
<protein>
    <recommendedName>
        <fullName evidence="10">Ionotropic glutamate receptor C-terminal domain-containing protein</fullName>
    </recommendedName>
</protein>
<evidence type="ECO:0000259" key="10">
    <source>
        <dbReference type="Pfam" id="PF00060"/>
    </source>
</evidence>
<keyword evidence="7" id="KW-0675">Receptor</keyword>
<feature type="transmembrane region" description="Helical" evidence="9">
    <location>
        <begin position="211"/>
        <end position="230"/>
    </location>
</feature>
<keyword evidence="5 9" id="KW-1133">Transmembrane helix</keyword>
<dbReference type="InterPro" id="IPR052192">
    <property type="entry name" value="Insect_Ionotropic_Sensory_Rcpt"/>
</dbReference>
<keyword evidence="12" id="KW-1185">Reference proteome</keyword>
<dbReference type="Proteomes" id="UP001642540">
    <property type="component" value="Unassembled WGS sequence"/>
</dbReference>
<gene>
    <name evidence="11" type="ORF">ODALV1_LOCUS19179</name>
</gene>
<comment type="subcellular location">
    <subcellularLocation>
        <location evidence="1">Cell membrane</location>
        <topology evidence="1">Multi-pass membrane protein</topology>
    </subcellularLocation>
</comment>
<keyword evidence="8" id="KW-0325">Glycoprotein</keyword>
<evidence type="ECO:0000313" key="11">
    <source>
        <dbReference type="EMBL" id="CAL8121011.1"/>
    </source>
</evidence>
<dbReference type="PANTHER" id="PTHR42643">
    <property type="entry name" value="IONOTROPIC RECEPTOR 20A-RELATED"/>
    <property type="match status" value="1"/>
</dbReference>
<organism evidence="11 12">
    <name type="scientific">Orchesella dallaii</name>
    <dbReference type="NCBI Taxonomy" id="48710"/>
    <lineage>
        <taxon>Eukaryota</taxon>
        <taxon>Metazoa</taxon>
        <taxon>Ecdysozoa</taxon>
        <taxon>Arthropoda</taxon>
        <taxon>Hexapoda</taxon>
        <taxon>Collembola</taxon>
        <taxon>Entomobryomorpha</taxon>
        <taxon>Entomobryoidea</taxon>
        <taxon>Orchesellidae</taxon>
        <taxon>Orchesellinae</taxon>
        <taxon>Orchesella</taxon>
    </lineage>
</organism>
<dbReference type="PANTHER" id="PTHR42643:SF24">
    <property type="entry name" value="IONOTROPIC RECEPTOR 60A"/>
    <property type="match status" value="1"/>
</dbReference>
<keyword evidence="4 9" id="KW-0812">Transmembrane</keyword>
<keyword evidence="3" id="KW-1003">Cell membrane</keyword>
<comment type="similarity">
    <text evidence="2">Belongs to the glutamate-gated ion channel (TC 1.A.10.1) family.</text>
</comment>
<evidence type="ECO:0000256" key="9">
    <source>
        <dbReference type="SAM" id="Phobius"/>
    </source>
</evidence>
<feature type="transmembrane region" description="Helical" evidence="9">
    <location>
        <begin position="483"/>
        <end position="508"/>
    </location>
</feature>
<dbReference type="InterPro" id="IPR001320">
    <property type="entry name" value="Iontro_rcpt_C"/>
</dbReference>
<feature type="transmembrane region" description="Helical" evidence="9">
    <location>
        <begin position="273"/>
        <end position="293"/>
    </location>
</feature>
<proteinExistence type="inferred from homology"/>
<accession>A0ABP1RAD6</accession>
<evidence type="ECO:0000256" key="2">
    <source>
        <dbReference type="ARBA" id="ARBA00008685"/>
    </source>
</evidence>
<dbReference type="Pfam" id="PF00060">
    <property type="entry name" value="Lig_chan"/>
    <property type="match status" value="1"/>
</dbReference>
<name>A0ABP1RAD6_9HEXA</name>
<evidence type="ECO:0000313" key="12">
    <source>
        <dbReference type="Proteomes" id="UP001642540"/>
    </source>
</evidence>
<evidence type="ECO:0000256" key="6">
    <source>
        <dbReference type="ARBA" id="ARBA00023136"/>
    </source>
</evidence>
<feature type="transmembrane region" description="Helical" evidence="9">
    <location>
        <begin position="251"/>
        <end position="267"/>
    </location>
</feature>
<dbReference type="Gene3D" id="1.10.287.70">
    <property type="match status" value="1"/>
</dbReference>
<evidence type="ECO:0000256" key="3">
    <source>
        <dbReference type="ARBA" id="ARBA00022475"/>
    </source>
</evidence>
<dbReference type="EMBL" id="CAXLJM020000065">
    <property type="protein sequence ID" value="CAL8121011.1"/>
    <property type="molecule type" value="Genomic_DNA"/>
</dbReference>
<sequence>MKNPSETDEFSSLFHNSQGNFKQSVYLFGFEGMVNVSEKHIITNCLFCTNPTFQVNSQADSIPTLNTLFPYFTRNFNGHQLHVGAPSSYKPAFEMKLVNGICSNNGGIQANVFCIVQSKLNFTFNVNSCTPQGNSTEGKSGSILPNGIWTGCVGDVLYGRRDIALSVSPSKDRMKVLQFTVPMQFTILKFTTHKPQAYHDWVTIFLAFDPFGWESIFVAVLLMALTIYVIEKLQLQKLVLTQKTASLQSNILYLYGYLVGQGICLELEQRLAIFLLGIWTLCGFFVCICYLCALQSIIISPKFTKIPETIPELVHSTFKWGCSQRFLNGLGAEVFKLSENPVFQQIHKKMGEDKDDVECLTKAARTDYACFQFDIITWFHIGRHFTDRAGEQPFLFGKDSPYFTLSTFVLRKEEIFMEEFNDVISSFVYMGLEKPIVNKDVWKVRKKRLEKAKENFTTVDNNFDNFILGQDEPMPISLENVKATFLVLIIGMFTALACFFGEVARYYFKLHCVCIRASTTVENWNFYA</sequence>
<dbReference type="SUPFAM" id="SSF53850">
    <property type="entry name" value="Periplasmic binding protein-like II"/>
    <property type="match status" value="2"/>
</dbReference>
<dbReference type="Gene3D" id="3.40.190.10">
    <property type="entry name" value="Periplasmic binding protein-like II"/>
    <property type="match status" value="1"/>
</dbReference>
<evidence type="ECO:0000256" key="1">
    <source>
        <dbReference type="ARBA" id="ARBA00004651"/>
    </source>
</evidence>
<comment type="caution">
    <text evidence="11">The sequence shown here is derived from an EMBL/GenBank/DDBJ whole genome shotgun (WGS) entry which is preliminary data.</text>
</comment>
<evidence type="ECO:0000256" key="7">
    <source>
        <dbReference type="ARBA" id="ARBA00023170"/>
    </source>
</evidence>